<keyword evidence="1" id="KW-0472">Membrane</keyword>
<keyword evidence="1" id="KW-0812">Transmembrane</keyword>
<dbReference type="PROSITE" id="PS00018">
    <property type="entry name" value="EF_HAND_1"/>
    <property type="match status" value="2"/>
</dbReference>
<dbReference type="KEGG" id="llh:I41_47310"/>
<protein>
    <recommendedName>
        <fullName evidence="3">Ice-binding protein C-terminal domain-containing protein</fullName>
    </recommendedName>
</protein>
<dbReference type="Pfam" id="PF07589">
    <property type="entry name" value="PEP-CTERM"/>
    <property type="match status" value="1"/>
</dbReference>
<feature type="transmembrane region" description="Helical" evidence="1">
    <location>
        <begin position="307"/>
        <end position="324"/>
    </location>
</feature>
<dbReference type="NCBIfam" id="TIGR02595">
    <property type="entry name" value="PEP_CTERM"/>
    <property type="match status" value="1"/>
</dbReference>
<evidence type="ECO:0000259" key="3">
    <source>
        <dbReference type="Pfam" id="PF07589"/>
    </source>
</evidence>
<dbReference type="RefSeq" id="WP_168207097.1">
    <property type="nucleotide sequence ID" value="NZ_CP036339.1"/>
</dbReference>
<accession>A0A517U4N6</accession>
<dbReference type="Gene3D" id="1.10.1330.10">
    <property type="entry name" value="Dockerin domain"/>
    <property type="match status" value="1"/>
</dbReference>
<keyword evidence="2" id="KW-0732">Signal</keyword>
<dbReference type="InterPro" id="IPR036439">
    <property type="entry name" value="Dockerin_dom_sf"/>
</dbReference>
<dbReference type="GO" id="GO:0000272">
    <property type="term" value="P:polysaccharide catabolic process"/>
    <property type="evidence" value="ECO:0007669"/>
    <property type="project" value="InterPro"/>
</dbReference>
<evidence type="ECO:0000256" key="1">
    <source>
        <dbReference type="SAM" id="Phobius"/>
    </source>
</evidence>
<evidence type="ECO:0000313" key="4">
    <source>
        <dbReference type="EMBL" id="QDT75520.1"/>
    </source>
</evidence>
<organism evidence="4 5">
    <name type="scientific">Lacipirellula limnantheis</name>
    <dbReference type="NCBI Taxonomy" id="2528024"/>
    <lineage>
        <taxon>Bacteria</taxon>
        <taxon>Pseudomonadati</taxon>
        <taxon>Planctomycetota</taxon>
        <taxon>Planctomycetia</taxon>
        <taxon>Pirellulales</taxon>
        <taxon>Lacipirellulaceae</taxon>
        <taxon>Lacipirellula</taxon>
    </lineage>
</organism>
<name>A0A517U4N6_9BACT</name>
<proteinExistence type="predicted"/>
<feature type="signal peptide" evidence="2">
    <location>
        <begin position="1"/>
        <end position="26"/>
    </location>
</feature>
<evidence type="ECO:0000313" key="5">
    <source>
        <dbReference type="Proteomes" id="UP000317909"/>
    </source>
</evidence>
<reference evidence="4 5" key="1">
    <citation type="submission" date="2019-02" db="EMBL/GenBank/DDBJ databases">
        <title>Deep-cultivation of Planctomycetes and their phenomic and genomic characterization uncovers novel biology.</title>
        <authorList>
            <person name="Wiegand S."/>
            <person name="Jogler M."/>
            <person name="Boedeker C."/>
            <person name="Pinto D."/>
            <person name="Vollmers J."/>
            <person name="Rivas-Marin E."/>
            <person name="Kohn T."/>
            <person name="Peeters S.H."/>
            <person name="Heuer A."/>
            <person name="Rast P."/>
            <person name="Oberbeckmann S."/>
            <person name="Bunk B."/>
            <person name="Jeske O."/>
            <person name="Meyerdierks A."/>
            <person name="Storesund J.E."/>
            <person name="Kallscheuer N."/>
            <person name="Luecker S."/>
            <person name="Lage O.M."/>
            <person name="Pohl T."/>
            <person name="Merkel B.J."/>
            <person name="Hornburger P."/>
            <person name="Mueller R.-W."/>
            <person name="Bruemmer F."/>
            <person name="Labrenz M."/>
            <person name="Spormann A.M."/>
            <person name="Op den Camp H."/>
            <person name="Overmann J."/>
            <person name="Amann R."/>
            <person name="Jetten M.S.M."/>
            <person name="Mascher T."/>
            <person name="Medema M.H."/>
            <person name="Devos D.P."/>
            <person name="Kaster A.-K."/>
            <person name="Ovreas L."/>
            <person name="Rohde M."/>
            <person name="Galperin M.Y."/>
            <person name="Jogler C."/>
        </authorList>
    </citation>
    <scope>NUCLEOTIDE SEQUENCE [LARGE SCALE GENOMIC DNA]</scope>
    <source>
        <strain evidence="4 5">I41</strain>
    </source>
</reference>
<gene>
    <name evidence="4" type="ORF">I41_47310</name>
</gene>
<evidence type="ECO:0000256" key="2">
    <source>
        <dbReference type="SAM" id="SignalP"/>
    </source>
</evidence>
<dbReference type="EMBL" id="CP036339">
    <property type="protein sequence ID" value="QDT75520.1"/>
    <property type="molecule type" value="Genomic_DNA"/>
</dbReference>
<feature type="chain" id="PRO_5021801872" description="Ice-binding protein C-terminal domain-containing protein" evidence="2">
    <location>
        <begin position="27"/>
        <end position="330"/>
    </location>
</feature>
<feature type="domain" description="Ice-binding protein C-terminal" evidence="3">
    <location>
        <begin position="302"/>
        <end position="326"/>
    </location>
</feature>
<keyword evidence="1" id="KW-1133">Transmembrane helix</keyword>
<dbReference type="AlphaFoldDB" id="A0A517U4N6"/>
<sequence length="330" mass="34503" precursor="true">MLVVKRRWWQVAALGFLGIAPQTASAAGWMDDFNDGSITDNNPVPWITDLGGSGLFPGAYDASSGDLLLDPSDDSPTQQSSAFVPIALGDTYIRTQGKVFPDPNDPLNDGGNLVVTARVNPETLQGYLMYFDVGGNLNIQVLDGGATFDIGTTFDAPFNASSEVVIELNVVGDQLSGYVWLADDPAGKPLEPQVSATDTTFSGPGLAGLAFAEDEFGTSGIYRYVAAQDTPFIDSNPSNGDFDGDNDVDGADFLIWQRGFGSTGQPDATTGDADDDGDVDADDLALWTSHFGGAPAVAAIGAVPEPASLALLAGGALAIGGMRLRRRRNR</sequence>
<dbReference type="InterPro" id="IPR018247">
    <property type="entry name" value="EF_Hand_1_Ca_BS"/>
</dbReference>
<keyword evidence="5" id="KW-1185">Reference proteome</keyword>
<dbReference type="InterPro" id="IPR013424">
    <property type="entry name" value="Ice-binding_C"/>
</dbReference>
<dbReference type="Proteomes" id="UP000317909">
    <property type="component" value="Chromosome"/>
</dbReference>